<protein>
    <submittedName>
        <fullName evidence="1">Uncharacterized protein</fullName>
    </submittedName>
</protein>
<dbReference type="OrthoDB" id="8794462at2"/>
<dbReference type="PROSITE" id="PS51257">
    <property type="entry name" value="PROKAR_LIPOPROTEIN"/>
    <property type="match status" value="1"/>
</dbReference>
<gene>
    <name evidence="1" type="ORF">SAMN02745119_01979</name>
</gene>
<dbReference type="Proteomes" id="UP000190102">
    <property type="component" value="Unassembled WGS sequence"/>
</dbReference>
<name>A0A1T4PIJ3_9BACT</name>
<organism evidence="1 2">
    <name type="scientific">Trichlorobacter thiogenes</name>
    <dbReference type="NCBI Taxonomy" id="115783"/>
    <lineage>
        <taxon>Bacteria</taxon>
        <taxon>Pseudomonadati</taxon>
        <taxon>Thermodesulfobacteriota</taxon>
        <taxon>Desulfuromonadia</taxon>
        <taxon>Geobacterales</taxon>
        <taxon>Geobacteraceae</taxon>
        <taxon>Trichlorobacter</taxon>
    </lineage>
</organism>
<keyword evidence="2" id="KW-1185">Reference proteome</keyword>
<proteinExistence type="predicted"/>
<dbReference type="EMBL" id="FUWR01000010">
    <property type="protein sequence ID" value="SJZ91353.1"/>
    <property type="molecule type" value="Genomic_DNA"/>
</dbReference>
<dbReference type="STRING" id="115783.SAMN02745119_01979"/>
<sequence length="204" mass="22657">MPQMKGSIMKKISAILLLLLLLITAGCYIPEQFDAKIVINKDGSYSFAYDGTLTNWLVLAAAKEKALSAKDEADLKKATSELSQIPEFKKVDYQGKGRYKVLVQKTGKKGEPYYFVSQDLNYISVVPKSDGTLEVRSFSPSAKDLKELKQIDAKIDGKLMVKLPRGMKVLQTNAQGKPKFFGLIGGYTWSIKKPEDGPFIILKP</sequence>
<accession>A0A1T4PIJ3</accession>
<evidence type="ECO:0000313" key="1">
    <source>
        <dbReference type="EMBL" id="SJZ91353.1"/>
    </source>
</evidence>
<reference evidence="2" key="1">
    <citation type="submission" date="2017-02" db="EMBL/GenBank/DDBJ databases">
        <authorList>
            <person name="Varghese N."/>
            <person name="Submissions S."/>
        </authorList>
    </citation>
    <scope>NUCLEOTIDE SEQUENCE [LARGE SCALE GENOMIC DNA]</scope>
    <source>
        <strain evidence="2">ATCC BAA-34</strain>
    </source>
</reference>
<evidence type="ECO:0000313" key="2">
    <source>
        <dbReference type="Proteomes" id="UP000190102"/>
    </source>
</evidence>
<dbReference type="AlphaFoldDB" id="A0A1T4PIJ3"/>